<dbReference type="Pfam" id="PF02518">
    <property type="entry name" value="HATPase_c"/>
    <property type="match status" value="1"/>
</dbReference>
<evidence type="ECO:0000313" key="15">
    <source>
        <dbReference type="Proteomes" id="UP001324533"/>
    </source>
</evidence>
<dbReference type="GO" id="GO:0016301">
    <property type="term" value="F:kinase activity"/>
    <property type="evidence" value="ECO:0007669"/>
    <property type="project" value="UniProtKB-KW"/>
</dbReference>
<dbReference type="PANTHER" id="PTHR24421">
    <property type="entry name" value="NITRATE/NITRITE SENSOR PROTEIN NARX-RELATED"/>
    <property type="match status" value="1"/>
</dbReference>
<evidence type="ECO:0000256" key="9">
    <source>
        <dbReference type="SAM" id="MobiDB-lite"/>
    </source>
</evidence>
<protein>
    <recommendedName>
        <fullName evidence="2">histidine kinase</fullName>
        <ecNumber evidence="2">2.7.13.3</ecNumber>
    </recommendedName>
</protein>
<organism evidence="14 15">
    <name type="scientific">Microbacterium invictum</name>
    <dbReference type="NCBI Taxonomy" id="515415"/>
    <lineage>
        <taxon>Bacteria</taxon>
        <taxon>Bacillati</taxon>
        <taxon>Actinomycetota</taxon>
        <taxon>Actinomycetes</taxon>
        <taxon>Micrococcales</taxon>
        <taxon>Microbacteriaceae</taxon>
        <taxon>Microbacterium</taxon>
    </lineage>
</organism>
<evidence type="ECO:0000259" key="13">
    <source>
        <dbReference type="Pfam" id="PF23539"/>
    </source>
</evidence>
<feature type="domain" description="DUF7134" evidence="13">
    <location>
        <begin position="29"/>
        <end position="179"/>
    </location>
</feature>
<evidence type="ECO:0000256" key="7">
    <source>
        <dbReference type="ARBA" id="ARBA00022840"/>
    </source>
</evidence>
<keyword evidence="6 14" id="KW-0418">Kinase</keyword>
<comment type="catalytic activity">
    <reaction evidence="1">
        <text>ATP + protein L-histidine = ADP + protein N-phospho-L-histidine.</text>
        <dbReference type="EC" id="2.7.13.3"/>
    </reaction>
</comment>
<dbReference type="RefSeq" id="WP_322409882.1">
    <property type="nucleotide sequence ID" value="NZ_CP139779.1"/>
</dbReference>
<evidence type="ECO:0000256" key="6">
    <source>
        <dbReference type="ARBA" id="ARBA00022777"/>
    </source>
</evidence>
<dbReference type="InterPro" id="IPR036890">
    <property type="entry name" value="HATPase_C_sf"/>
</dbReference>
<dbReference type="Gene3D" id="3.30.565.10">
    <property type="entry name" value="Histidine kinase-like ATPase, C-terminal domain"/>
    <property type="match status" value="1"/>
</dbReference>
<dbReference type="Pfam" id="PF23539">
    <property type="entry name" value="DUF7134"/>
    <property type="match status" value="1"/>
</dbReference>
<proteinExistence type="predicted"/>
<dbReference type="InterPro" id="IPR011712">
    <property type="entry name" value="Sig_transdc_His_kin_sub3_dim/P"/>
</dbReference>
<keyword evidence="8" id="KW-0902">Two-component regulatory system</keyword>
<accession>A0ABZ0V817</accession>
<evidence type="ECO:0000256" key="4">
    <source>
        <dbReference type="ARBA" id="ARBA00022679"/>
    </source>
</evidence>
<feature type="region of interest" description="Disordered" evidence="9">
    <location>
        <begin position="369"/>
        <end position="405"/>
    </location>
</feature>
<evidence type="ECO:0000256" key="8">
    <source>
        <dbReference type="ARBA" id="ARBA00023012"/>
    </source>
</evidence>
<dbReference type="EC" id="2.7.13.3" evidence="2"/>
<dbReference type="Pfam" id="PF07730">
    <property type="entry name" value="HisKA_3"/>
    <property type="match status" value="1"/>
</dbReference>
<evidence type="ECO:0000259" key="11">
    <source>
        <dbReference type="Pfam" id="PF02518"/>
    </source>
</evidence>
<keyword evidence="15" id="KW-1185">Reference proteome</keyword>
<feature type="transmembrane region" description="Helical" evidence="10">
    <location>
        <begin position="64"/>
        <end position="86"/>
    </location>
</feature>
<dbReference type="CDD" id="cd16917">
    <property type="entry name" value="HATPase_UhpB-NarQ-NarX-like"/>
    <property type="match status" value="1"/>
</dbReference>
<feature type="domain" description="Signal transduction histidine kinase subgroup 3 dimerisation and phosphoacceptor" evidence="12">
    <location>
        <begin position="218"/>
        <end position="283"/>
    </location>
</feature>
<dbReference type="EMBL" id="CP139779">
    <property type="protein sequence ID" value="WQB69760.1"/>
    <property type="molecule type" value="Genomic_DNA"/>
</dbReference>
<evidence type="ECO:0000256" key="3">
    <source>
        <dbReference type="ARBA" id="ARBA00022553"/>
    </source>
</evidence>
<keyword evidence="5" id="KW-0547">Nucleotide-binding</keyword>
<dbReference type="Proteomes" id="UP001324533">
    <property type="component" value="Chromosome"/>
</dbReference>
<evidence type="ECO:0000259" key="12">
    <source>
        <dbReference type="Pfam" id="PF07730"/>
    </source>
</evidence>
<evidence type="ECO:0000256" key="5">
    <source>
        <dbReference type="ARBA" id="ARBA00022741"/>
    </source>
</evidence>
<keyword evidence="4" id="KW-0808">Transferase</keyword>
<dbReference type="InterPro" id="IPR050482">
    <property type="entry name" value="Sensor_HK_TwoCompSys"/>
</dbReference>
<evidence type="ECO:0000256" key="10">
    <source>
        <dbReference type="SAM" id="Phobius"/>
    </source>
</evidence>
<name>A0ABZ0V817_9MICO</name>
<evidence type="ECO:0000256" key="1">
    <source>
        <dbReference type="ARBA" id="ARBA00000085"/>
    </source>
</evidence>
<dbReference type="Gene3D" id="1.20.5.1930">
    <property type="match status" value="1"/>
</dbReference>
<feature type="transmembrane region" description="Helical" evidence="10">
    <location>
        <begin position="38"/>
        <end position="58"/>
    </location>
</feature>
<evidence type="ECO:0000313" key="14">
    <source>
        <dbReference type="EMBL" id="WQB69760.1"/>
    </source>
</evidence>
<dbReference type="InterPro" id="IPR055558">
    <property type="entry name" value="DUF7134"/>
</dbReference>
<evidence type="ECO:0000256" key="2">
    <source>
        <dbReference type="ARBA" id="ARBA00012438"/>
    </source>
</evidence>
<feature type="transmembrane region" description="Helical" evidence="10">
    <location>
        <begin position="132"/>
        <end position="153"/>
    </location>
</feature>
<keyword evidence="3" id="KW-0597">Phosphoprotein</keyword>
<dbReference type="SUPFAM" id="SSF55874">
    <property type="entry name" value="ATPase domain of HSP90 chaperone/DNA topoisomerase II/histidine kinase"/>
    <property type="match status" value="1"/>
</dbReference>
<sequence>MASAPLSPDRPVTAAGGELRLPRPPGVIRRFWARHPRLVDALVAVVYLIPVLGSLVLAAPIGPVPLWVTVARVLLVAATAAIMVVWRRSKPWVLVAAAWVTTLLVYPLEAVNVFAIAIGLYALAVYRSSRSAWIGFAISAVVGGAAAFVASLLQPSPLFGESAFFPFAMAEAVVTALLGTLIGITVGNRRRYLEALIARVGDLARERDRQAQLATAVERARIAREMHDVVSHSLTVMVTLAEGSAATAGRDPGRAAEGMRLVADAGRDALLEMRRMLGVLTEPGTETVDGRAPQPGTSAMPELLEGFRAAGLPVTLRTAGAAIADPNLQLTVYRIVQEALTNVLRHAPSARHVDVTIEHADGEVRVEVVDDGDASRPADTASRPADTASRPADTATGASDTGGRGLIGMRERVAVYGGTLDAGPRGFSGWRVRVALPSPERPNGT</sequence>
<reference evidence="14 15" key="1">
    <citation type="submission" date="2023-06" db="EMBL/GenBank/DDBJ databases">
        <title>Rock-solubilizing bacteria, Microbacterium invictum, promotes re-establishment of vegetation in rocky wasteland by accelerating rock bio-weathering and reshaping soil bacterial community.</title>
        <authorList>
            <person name="Liu C."/>
        </authorList>
    </citation>
    <scope>NUCLEOTIDE SEQUENCE [LARGE SCALE GENOMIC DNA]</scope>
    <source>
        <strain evidence="14 15">X-18</strain>
    </source>
</reference>
<keyword evidence="10" id="KW-0812">Transmembrane</keyword>
<feature type="transmembrane region" description="Helical" evidence="10">
    <location>
        <begin position="93"/>
        <end position="126"/>
    </location>
</feature>
<keyword evidence="10" id="KW-1133">Transmembrane helix</keyword>
<feature type="transmembrane region" description="Helical" evidence="10">
    <location>
        <begin position="165"/>
        <end position="186"/>
    </location>
</feature>
<gene>
    <name evidence="14" type="ORF">T9R20_13815</name>
</gene>
<feature type="domain" description="Histidine kinase/HSP90-like ATPase" evidence="11">
    <location>
        <begin position="330"/>
        <end position="438"/>
    </location>
</feature>
<keyword evidence="7" id="KW-0067">ATP-binding</keyword>
<dbReference type="PANTHER" id="PTHR24421:SF10">
    <property type="entry name" value="NITRATE_NITRITE SENSOR PROTEIN NARQ"/>
    <property type="match status" value="1"/>
</dbReference>
<dbReference type="InterPro" id="IPR003594">
    <property type="entry name" value="HATPase_dom"/>
</dbReference>
<keyword evidence="10" id="KW-0472">Membrane</keyword>